<feature type="region of interest" description="Disordered" evidence="1">
    <location>
        <begin position="1204"/>
        <end position="1229"/>
    </location>
</feature>
<feature type="region of interest" description="Disordered" evidence="1">
    <location>
        <begin position="710"/>
        <end position="734"/>
    </location>
</feature>
<feature type="region of interest" description="Disordered" evidence="1">
    <location>
        <begin position="746"/>
        <end position="774"/>
    </location>
</feature>
<evidence type="ECO:0000313" key="4">
    <source>
        <dbReference type="Proteomes" id="UP000677413"/>
    </source>
</evidence>
<dbReference type="InterPro" id="IPR024983">
    <property type="entry name" value="CHAT_dom"/>
</dbReference>
<feature type="compositionally biased region" description="Gly residues" evidence="1">
    <location>
        <begin position="8"/>
        <end position="20"/>
    </location>
</feature>
<dbReference type="Pfam" id="PF12770">
    <property type="entry name" value="CHAT"/>
    <property type="match status" value="1"/>
</dbReference>
<feature type="region of interest" description="Disordered" evidence="1">
    <location>
        <begin position="1"/>
        <end position="20"/>
    </location>
</feature>
<comment type="caution">
    <text evidence="3">The sequence shown here is derived from an EMBL/GenBank/DDBJ whole genome shotgun (WGS) entry which is preliminary data.</text>
</comment>
<feature type="compositionally biased region" description="Basic and acidic residues" evidence="1">
    <location>
        <begin position="710"/>
        <end position="719"/>
    </location>
</feature>
<gene>
    <name evidence="3" type="ORF">J8N05_03355</name>
</gene>
<feature type="region of interest" description="Disordered" evidence="1">
    <location>
        <begin position="253"/>
        <end position="275"/>
    </location>
</feature>
<feature type="region of interest" description="Disordered" evidence="1">
    <location>
        <begin position="1046"/>
        <end position="1070"/>
    </location>
</feature>
<feature type="compositionally biased region" description="Basic and acidic residues" evidence="1">
    <location>
        <begin position="762"/>
        <end position="774"/>
    </location>
</feature>
<keyword evidence="4" id="KW-1185">Reference proteome</keyword>
<feature type="region of interest" description="Disordered" evidence="1">
    <location>
        <begin position="35"/>
        <end position="55"/>
    </location>
</feature>
<feature type="compositionally biased region" description="Low complexity" evidence="1">
    <location>
        <begin position="255"/>
        <end position="275"/>
    </location>
</feature>
<accession>A0A940XVE2</accession>
<dbReference type="AlphaFoldDB" id="A0A940XVE2"/>
<dbReference type="Proteomes" id="UP000677413">
    <property type="component" value="Unassembled WGS sequence"/>
</dbReference>
<sequence length="1229" mass="129557">MTVSGTQGSTGEGTGGAEGGLFGRAVALSQEWAAVARGPGTESETTGIPPRPDPVATDRMLRELAEAEPAVGERDREALRMARGSLLGLRYLAGGAAEPAEERAEAISLLQEARAAVPVTEREIRSHEAVLRLLVRLLMPNLPALGGPGQVRQDYTEMMKVGAAYFTPGGHMRDDLAEVGTLLEELAETADPATRPELERWTEHMRQLNGTTGDRASMLELAARIETFGTMPPHLAPLMGAVMELLKTVPEDHATTTPASTPTSSSPSEPATAPAAPDLVAQDSDELLPVMELMAPGLLDRDEFEQAASDLPRDTWQDQITAGLISMSIGLRDGDAERLVEAGEPLLEAFRDEDVPSGVSPVLLAGLLSGSALIGGNREDTAGMYQLLSENFGRGDVVRNVPPGPMGKELADAGRVLLLHQRVSEADDDDLDTFDDIAELLLDMRRELTDNDSSAALVLFTLGALQLRRATAIGRAGRAVGPPMRRALMYLREAQEHPGTPIALRGFMTSAGTMISALEQYVDPSSRTILAEIERVRGSLGGPAVFADQDIRTRLGMAVALSVEHERHHDPAALDSALRELEAARAAITERTGCGTAQEVYRHLAQVLRLRGAPGDTLRALEATERLLEKVAEDVLLQVGAEDGLTAARVAADWGVAAARWAAEAGDAATALRVLEAGRALVLRAVAASAGVPEQLAAHGHDELAAQWREAARSGESRRAAPGGPGQTADTLIPSTLRRRALSALRRRTASDGTPNGPDTADAPHEPSEPEWSHVADTARRVGVDAVVHLLVGDGDGPGWALVVRPGAAPLPLALPGLASAERGPLERYLDAARDRSLLTSPGVSVATAGRAEAVAAWETALEELCDWAGAAVMGPVLDVVRPGRSARPEDPARLVLLPAGNLGSVPWHAARLGGPAGSVRERPVYAVDHAVISYAASGAEFLRAAARPRLPVSADPVLVADPRATLPYAEHEIDGLRTSFYPDARCYGYFVRNLWDVDGTPDELLPLLPGGTADRPAGLVQLSVHGFAGGRPTVSGLLLYAPRRRTEHDATDADDGTDGTGKRARDGDDPGVLTVRRLLGAYGRDDPGAAGPLVVLSACETDLSSRDHDEALTLTTAFVSRGAADVIGSKWGLDDASAAVLMYVVHHFLAEGADPAQALRSTQLWALDPATRPLLPGLPGPLAARVSHGSRLPVAAWAPFIHQGNPAPAQGHAPTRAGRPGGNTVEHR</sequence>
<evidence type="ECO:0000313" key="3">
    <source>
        <dbReference type="EMBL" id="MBQ0847260.1"/>
    </source>
</evidence>
<dbReference type="RefSeq" id="WP_210880983.1">
    <property type="nucleotide sequence ID" value="NZ_JAGPYQ010000001.1"/>
</dbReference>
<reference evidence="3 4" key="1">
    <citation type="submission" date="2021-04" db="EMBL/GenBank/DDBJ databases">
        <authorList>
            <person name="Tang X."/>
            <person name="Zhou X."/>
            <person name="Chen X."/>
            <person name="Cernava T."/>
            <person name="Zhang C."/>
        </authorList>
    </citation>
    <scope>NUCLEOTIDE SEQUENCE [LARGE SCALE GENOMIC DNA]</scope>
    <source>
        <strain evidence="3 4">BH-SS-21</strain>
    </source>
</reference>
<protein>
    <submittedName>
        <fullName evidence="3">CHAT domain-containing protein</fullName>
    </submittedName>
</protein>
<name>A0A940XVE2_9ACTN</name>
<dbReference type="EMBL" id="JAGPYQ010000001">
    <property type="protein sequence ID" value="MBQ0847260.1"/>
    <property type="molecule type" value="Genomic_DNA"/>
</dbReference>
<proteinExistence type="predicted"/>
<evidence type="ECO:0000259" key="2">
    <source>
        <dbReference type="Pfam" id="PF12770"/>
    </source>
</evidence>
<evidence type="ECO:0000256" key="1">
    <source>
        <dbReference type="SAM" id="MobiDB-lite"/>
    </source>
</evidence>
<organism evidence="3 4">
    <name type="scientific">Streptomyces liliiviolaceus</name>
    <dbReference type="NCBI Taxonomy" id="2823109"/>
    <lineage>
        <taxon>Bacteria</taxon>
        <taxon>Bacillati</taxon>
        <taxon>Actinomycetota</taxon>
        <taxon>Actinomycetes</taxon>
        <taxon>Kitasatosporales</taxon>
        <taxon>Streptomycetaceae</taxon>
        <taxon>Streptomyces</taxon>
    </lineage>
</organism>
<feature type="domain" description="CHAT" evidence="2">
    <location>
        <begin position="872"/>
        <end position="1206"/>
    </location>
</feature>